<dbReference type="EMBL" id="JAVFKD010000004">
    <property type="protein sequence ID" value="KAK5996135.1"/>
    <property type="molecule type" value="Genomic_DNA"/>
</dbReference>
<sequence>MCHGHPRYHPCSHTSLNWYYCPSASIDLETGYENPCRNVSFAPAQSSHLSCPLQHCYFSDKEGSWICCMCNQGPNTRGWCATPIVGGDDDMDSYKQEGQKTCDHGCCDNCLRADPSPSPPPEKRRRDIRKAASKSRKCGHKSSSSQRHCDPPFSLMGGLSLDKPQEESATALPTMSSEQDNPTYKIELDYRSKKPKTSKKSQKSRV</sequence>
<feature type="compositionally biased region" description="Basic residues" evidence="1">
    <location>
        <begin position="193"/>
        <end position="206"/>
    </location>
</feature>
<accession>A0ABR0SWI9</accession>
<evidence type="ECO:0000256" key="1">
    <source>
        <dbReference type="SAM" id="MobiDB-lite"/>
    </source>
</evidence>
<comment type="caution">
    <text evidence="2">The sequence shown here is derived from an EMBL/GenBank/DDBJ whole genome shotgun (WGS) entry which is preliminary data.</text>
</comment>
<proteinExistence type="predicted"/>
<name>A0ABR0SWI9_9HYPO</name>
<evidence type="ECO:0000313" key="3">
    <source>
        <dbReference type="Proteomes" id="UP001338125"/>
    </source>
</evidence>
<reference evidence="2 3" key="1">
    <citation type="submission" date="2024-01" db="EMBL/GenBank/DDBJ databases">
        <title>Complete genome of Cladobotryum mycophilum ATHUM6906.</title>
        <authorList>
            <person name="Christinaki A.C."/>
            <person name="Myridakis A.I."/>
            <person name="Kouvelis V.N."/>
        </authorList>
    </citation>
    <scope>NUCLEOTIDE SEQUENCE [LARGE SCALE GENOMIC DNA]</scope>
    <source>
        <strain evidence="2 3">ATHUM6906</strain>
    </source>
</reference>
<feature type="compositionally biased region" description="Basic residues" evidence="1">
    <location>
        <begin position="126"/>
        <end position="140"/>
    </location>
</feature>
<evidence type="ECO:0000313" key="2">
    <source>
        <dbReference type="EMBL" id="KAK5996135.1"/>
    </source>
</evidence>
<gene>
    <name evidence="2" type="ORF">PT974_04563</name>
</gene>
<feature type="compositionally biased region" description="Polar residues" evidence="1">
    <location>
        <begin position="167"/>
        <end position="182"/>
    </location>
</feature>
<protein>
    <submittedName>
        <fullName evidence="2">Uncharacterized protein</fullName>
    </submittedName>
</protein>
<keyword evidence="3" id="KW-1185">Reference proteome</keyword>
<feature type="region of interest" description="Disordered" evidence="1">
    <location>
        <begin position="115"/>
        <end position="206"/>
    </location>
</feature>
<dbReference type="Proteomes" id="UP001338125">
    <property type="component" value="Unassembled WGS sequence"/>
</dbReference>
<organism evidence="2 3">
    <name type="scientific">Cladobotryum mycophilum</name>
    <dbReference type="NCBI Taxonomy" id="491253"/>
    <lineage>
        <taxon>Eukaryota</taxon>
        <taxon>Fungi</taxon>
        <taxon>Dikarya</taxon>
        <taxon>Ascomycota</taxon>
        <taxon>Pezizomycotina</taxon>
        <taxon>Sordariomycetes</taxon>
        <taxon>Hypocreomycetidae</taxon>
        <taxon>Hypocreales</taxon>
        <taxon>Hypocreaceae</taxon>
        <taxon>Cladobotryum</taxon>
    </lineage>
</organism>